<feature type="signal peptide" evidence="1">
    <location>
        <begin position="1"/>
        <end position="23"/>
    </location>
</feature>
<comment type="caution">
    <text evidence="3">The sequence shown here is derived from an EMBL/GenBank/DDBJ whole genome shotgun (WGS) entry which is preliminary data.</text>
</comment>
<evidence type="ECO:0000313" key="3">
    <source>
        <dbReference type="EMBL" id="CAH0040392.1"/>
    </source>
</evidence>
<reference evidence="3" key="1">
    <citation type="submission" date="2021-10" db="EMBL/GenBank/DDBJ databases">
        <authorList>
            <person name="Piombo E."/>
        </authorList>
    </citation>
    <scope>NUCLEOTIDE SEQUENCE</scope>
</reference>
<gene>
    <name evidence="3" type="ORF">CRHIZ90672A_00005901</name>
</gene>
<feature type="domain" description="Ubiquitin 3 binding protein But2 C-terminal" evidence="2">
    <location>
        <begin position="56"/>
        <end position="175"/>
    </location>
</feature>
<name>A0A9N9W1X1_9HYPO</name>
<evidence type="ECO:0000259" key="2">
    <source>
        <dbReference type="Pfam" id="PF09792"/>
    </source>
</evidence>
<dbReference type="InterPro" id="IPR018620">
    <property type="entry name" value="Ubiquitin3-bd_protein_But2_C"/>
</dbReference>
<sequence length="188" mass="20440">MFSYKSFVVTLLGSLIVAAPFEAWDEPFFSPSQVWLYGASSGRTAPTSIGMVSKASTSGGRATVTTLLTFTYPPETDGSKCQFDFYLDLNSTIKGSAKLDLFSSIRPLTSNDTVYWSRGNQRGVQLGRLSVSPGASATWDATYDEYLTEKTDCKTPGTVEGFELVGVYDNDYVSWNPSTSGLSIIYTS</sequence>
<organism evidence="3 4">
    <name type="scientific">Clonostachys rhizophaga</name>
    <dbReference type="NCBI Taxonomy" id="160324"/>
    <lineage>
        <taxon>Eukaryota</taxon>
        <taxon>Fungi</taxon>
        <taxon>Dikarya</taxon>
        <taxon>Ascomycota</taxon>
        <taxon>Pezizomycotina</taxon>
        <taxon>Sordariomycetes</taxon>
        <taxon>Hypocreomycetidae</taxon>
        <taxon>Hypocreales</taxon>
        <taxon>Bionectriaceae</taxon>
        <taxon>Clonostachys</taxon>
    </lineage>
</organism>
<evidence type="ECO:0000256" key="1">
    <source>
        <dbReference type="SAM" id="SignalP"/>
    </source>
</evidence>
<evidence type="ECO:0000313" key="4">
    <source>
        <dbReference type="Proteomes" id="UP000696573"/>
    </source>
</evidence>
<proteinExistence type="predicted"/>
<dbReference type="Pfam" id="PF09792">
    <property type="entry name" value="But2"/>
    <property type="match status" value="1"/>
</dbReference>
<dbReference type="EMBL" id="CABFNQ020000762">
    <property type="protein sequence ID" value="CAH0040392.1"/>
    <property type="molecule type" value="Genomic_DNA"/>
</dbReference>
<protein>
    <recommendedName>
        <fullName evidence="2">Ubiquitin 3 binding protein But2 C-terminal domain-containing protein</fullName>
    </recommendedName>
</protein>
<dbReference type="Proteomes" id="UP000696573">
    <property type="component" value="Unassembled WGS sequence"/>
</dbReference>
<keyword evidence="4" id="KW-1185">Reference proteome</keyword>
<dbReference type="AlphaFoldDB" id="A0A9N9W1X1"/>
<accession>A0A9N9W1X1</accession>
<keyword evidence="1" id="KW-0732">Signal</keyword>
<dbReference type="OrthoDB" id="5356630at2759"/>
<feature type="chain" id="PRO_5040141213" description="Ubiquitin 3 binding protein But2 C-terminal domain-containing protein" evidence="1">
    <location>
        <begin position="24"/>
        <end position="188"/>
    </location>
</feature>